<dbReference type="SUPFAM" id="SSF53067">
    <property type="entry name" value="Actin-like ATPase domain"/>
    <property type="match status" value="1"/>
</dbReference>
<dbReference type="InterPro" id="IPR036390">
    <property type="entry name" value="WH_DNA-bd_sf"/>
</dbReference>
<comment type="caution">
    <text evidence="1">The sequence shown here is derived from an EMBL/GenBank/DDBJ whole genome shotgun (WGS) entry which is preliminary data.</text>
</comment>
<evidence type="ECO:0000313" key="2">
    <source>
        <dbReference type="Proteomes" id="UP001149719"/>
    </source>
</evidence>
<accession>A0ABT4JX91</accession>
<dbReference type="Pfam" id="PF13412">
    <property type="entry name" value="HTH_24"/>
    <property type="match status" value="1"/>
</dbReference>
<reference evidence="1" key="1">
    <citation type="submission" date="2022-12" db="EMBL/GenBank/DDBJ databases">
        <title>Marinomonas 15G1-11 sp. nov, isolated from marine algae.</title>
        <authorList>
            <person name="Butt M."/>
            <person name="Choi D.G."/>
            <person name="Kim J.M."/>
            <person name="Lee J.K."/>
            <person name="Baek J.H."/>
            <person name="Jeon C.O."/>
        </authorList>
    </citation>
    <scope>NUCLEOTIDE SEQUENCE</scope>
    <source>
        <strain evidence="1">15G1-11</strain>
    </source>
</reference>
<dbReference type="InterPro" id="IPR036388">
    <property type="entry name" value="WH-like_DNA-bd_sf"/>
</dbReference>
<evidence type="ECO:0000313" key="1">
    <source>
        <dbReference type="EMBL" id="MCZ2722831.1"/>
    </source>
</evidence>
<dbReference type="InterPro" id="IPR000600">
    <property type="entry name" value="ROK"/>
</dbReference>
<proteinExistence type="predicted"/>
<dbReference type="Gene3D" id="3.30.420.40">
    <property type="match status" value="2"/>
</dbReference>
<dbReference type="Gene3D" id="1.10.10.10">
    <property type="entry name" value="Winged helix-like DNA-binding domain superfamily/Winged helix DNA-binding domain"/>
    <property type="match status" value="1"/>
</dbReference>
<dbReference type="RefSeq" id="WP_269126788.1">
    <property type="nucleotide sequence ID" value="NZ_JAPUBN010000019.1"/>
</dbReference>
<dbReference type="PANTHER" id="PTHR18964">
    <property type="entry name" value="ROK (REPRESSOR, ORF, KINASE) FAMILY"/>
    <property type="match status" value="1"/>
</dbReference>
<gene>
    <name evidence="1" type="ORF">O1D97_14740</name>
</gene>
<organism evidence="1 2">
    <name type="scientific">Marinomonas phaeophyticola</name>
    <dbReference type="NCBI Taxonomy" id="3004091"/>
    <lineage>
        <taxon>Bacteria</taxon>
        <taxon>Pseudomonadati</taxon>
        <taxon>Pseudomonadota</taxon>
        <taxon>Gammaproteobacteria</taxon>
        <taxon>Oceanospirillales</taxon>
        <taxon>Oceanospirillaceae</taxon>
        <taxon>Marinomonas</taxon>
    </lineage>
</organism>
<keyword evidence="2" id="KW-1185">Reference proteome</keyword>
<dbReference type="PANTHER" id="PTHR18964:SF169">
    <property type="entry name" value="N-ACETYLMANNOSAMINE KINASE"/>
    <property type="match status" value="1"/>
</dbReference>
<dbReference type="Pfam" id="PF00480">
    <property type="entry name" value="ROK"/>
    <property type="match status" value="1"/>
</dbReference>
<dbReference type="Proteomes" id="UP001149719">
    <property type="component" value="Unassembled WGS sequence"/>
</dbReference>
<dbReference type="InterPro" id="IPR043129">
    <property type="entry name" value="ATPase_NBD"/>
</dbReference>
<dbReference type="EMBL" id="JAPUBN010000019">
    <property type="protein sequence ID" value="MCZ2722831.1"/>
    <property type="molecule type" value="Genomic_DNA"/>
</dbReference>
<sequence>MVMAKLNGAPKCRKTVGLGSTSEQGRLYNERVILNIVRKYPGISRVQIAAETGLSAQTISVITSSLLDKGMLQVTGKVKGNRGQPSIMLTICAEGAYGLGINVDRDHISAALLDFSGKCILLKEHSVQFPTQETAQNIALNLINEVKQILGAKWPRVQGVGLAKPDSMSLWLDSLVLEIDQKDDTIALQQSLKYWETDEFSVWLENQTGLSCVTENDANVAALNELLFSTKEKRSNFFYIFMGAACGGGAVADGECYSGANGKAGSFGLIPTATGVLGAQILEVLSLSSLIQFLTSKGKLLPQSEEEWEATDIQLLAAEWIDIVCVEIVPGIVSVIALFDPESIVFGGRLPQFLQDKLVSVLSAQLTRLCPLGMIIPPLAVAETGVTAGMLGAAILPLYDTFAPYRSLLLVREEK</sequence>
<protein>
    <submittedName>
        <fullName evidence="1">ROK family transcriptional regulator</fullName>
    </submittedName>
</protein>
<name>A0ABT4JX91_9GAMM</name>
<dbReference type="SUPFAM" id="SSF46785">
    <property type="entry name" value="Winged helix' DNA-binding domain"/>
    <property type="match status" value="1"/>
</dbReference>